<gene>
    <name evidence="3" type="ORF">SAMN05421505_1395</name>
</gene>
<evidence type="ECO:0000313" key="4">
    <source>
        <dbReference type="Proteomes" id="UP000198923"/>
    </source>
</evidence>
<organism evidence="3 4">
    <name type="scientific">Sinosporangium album</name>
    <dbReference type="NCBI Taxonomy" id="504805"/>
    <lineage>
        <taxon>Bacteria</taxon>
        <taxon>Bacillati</taxon>
        <taxon>Actinomycetota</taxon>
        <taxon>Actinomycetes</taxon>
        <taxon>Streptosporangiales</taxon>
        <taxon>Streptosporangiaceae</taxon>
        <taxon>Sinosporangium</taxon>
    </lineage>
</organism>
<reference evidence="3 4" key="1">
    <citation type="submission" date="2016-10" db="EMBL/GenBank/DDBJ databases">
        <authorList>
            <person name="de Groot N.N."/>
        </authorList>
    </citation>
    <scope>NUCLEOTIDE SEQUENCE [LARGE SCALE GENOMIC DNA]</scope>
    <source>
        <strain evidence="3 4">CPCC 201354</strain>
    </source>
</reference>
<name>A0A1G8ITF6_9ACTN</name>
<dbReference type="PANTHER" id="PTHR11895:SF7">
    <property type="entry name" value="GLUTAMYL-TRNA(GLN) AMIDOTRANSFERASE SUBUNIT A, MITOCHONDRIAL"/>
    <property type="match status" value="1"/>
</dbReference>
<keyword evidence="4" id="KW-1185">Reference proteome</keyword>
<dbReference type="STRING" id="504805.SAMN05421505_1395"/>
<dbReference type="PROSITE" id="PS00571">
    <property type="entry name" value="AMIDASES"/>
    <property type="match status" value="1"/>
</dbReference>
<dbReference type="PANTHER" id="PTHR11895">
    <property type="entry name" value="TRANSAMIDASE"/>
    <property type="match status" value="1"/>
</dbReference>
<evidence type="ECO:0000313" key="3">
    <source>
        <dbReference type="EMBL" id="SDI22153.1"/>
    </source>
</evidence>
<dbReference type="InterPro" id="IPR000120">
    <property type="entry name" value="Amidase"/>
</dbReference>
<dbReference type="Proteomes" id="UP000198923">
    <property type="component" value="Unassembled WGS sequence"/>
</dbReference>
<dbReference type="InterPro" id="IPR036928">
    <property type="entry name" value="AS_sf"/>
</dbReference>
<keyword evidence="3" id="KW-0808">Transferase</keyword>
<dbReference type="OrthoDB" id="182039at2"/>
<dbReference type="SUPFAM" id="SSF75304">
    <property type="entry name" value="Amidase signature (AS) enzymes"/>
    <property type="match status" value="1"/>
</dbReference>
<comment type="similarity">
    <text evidence="1">Belongs to the amidase family.</text>
</comment>
<feature type="domain" description="Amidase" evidence="2">
    <location>
        <begin position="75"/>
        <end position="475"/>
    </location>
</feature>
<protein>
    <submittedName>
        <fullName evidence="3">Amidase/aspartyl-tRNA(Asn)/glutamyl-tRNA(Gln) amidotransferase subunit A</fullName>
    </submittedName>
</protein>
<dbReference type="InterPro" id="IPR020556">
    <property type="entry name" value="Amidase_CS"/>
</dbReference>
<sequence>MGAPVEAGASFFDSAEPIQPFDPIILAGDPTWRQFVIPDARAVRAPRGEPDDLVWAGAADIARWHAAGRIDTAAVIRAFLDHAAAAPSVINAFVTETLAHADLAGEPDGRLAGVPVGLKDAIDAARVPSMCSSPVFKDRIPDEDAPAWGRLRKAGALLAGKTGMPQFSGAMSTNEFNGPVVNPWTLQHDSGGSSSGSGAAVAAGLCTIALGTDTGGSVRIPAACCGVVGFKPTFGTVSTDGVFPMSPSLDQVGPIARSVRDCALAVDLMTGSQLERAALSGEGADLRGLRVGVPRSWLPVLQPAVSAAFEEALSQLEELGAEVFDVDLPEMEGLIEVNRTFAHGEQARIHDPLRMLPGYSDGLRKYTDRGRPVTVARYRTAQRERIELTRRAGEVWRQADVLAWPTLAYTAPPVGATEVVVGDTRYPAATQMVYMNAALNVTGWPAISVPCGFDHQGLPIGLQVTAPPARDDLVCFVAAAYEGATEHHTVRPPWAR</sequence>
<dbReference type="Gene3D" id="3.90.1300.10">
    <property type="entry name" value="Amidase signature (AS) domain"/>
    <property type="match status" value="1"/>
</dbReference>
<dbReference type="GO" id="GO:0016740">
    <property type="term" value="F:transferase activity"/>
    <property type="evidence" value="ECO:0007669"/>
    <property type="project" value="UniProtKB-KW"/>
</dbReference>
<dbReference type="AlphaFoldDB" id="A0A1G8ITF6"/>
<evidence type="ECO:0000259" key="2">
    <source>
        <dbReference type="Pfam" id="PF01425"/>
    </source>
</evidence>
<dbReference type="Pfam" id="PF01425">
    <property type="entry name" value="Amidase"/>
    <property type="match status" value="1"/>
</dbReference>
<dbReference type="EMBL" id="FNCN01000039">
    <property type="protein sequence ID" value="SDI22153.1"/>
    <property type="molecule type" value="Genomic_DNA"/>
</dbReference>
<accession>A0A1G8ITF6</accession>
<dbReference type="InterPro" id="IPR023631">
    <property type="entry name" value="Amidase_dom"/>
</dbReference>
<evidence type="ECO:0000256" key="1">
    <source>
        <dbReference type="ARBA" id="ARBA00009199"/>
    </source>
</evidence>
<proteinExistence type="inferred from homology"/>